<dbReference type="InterPro" id="IPR043766">
    <property type="entry name" value="BfmA-like"/>
</dbReference>
<dbReference type="Pfam" id="PF18976">
    <property type="entry name" value="DUF5712"/>
    <property type="match status" value="1"/>
</dbReference>
<organism evidence="1 2">
    <name type="scientific">Algibacter lectus</name>
    <dbReference type="NCBI Taxonomy" id="221126"/>
    <lineage>
        <taxon>Bacteria</taxon>
        <taxon>Pseudomonadati</taxon>
        <taxon>Bacteroidota</taxon>
        <taxon>Flavobacteriia</taxon>
        <taxon>Flavobacteriales</taxon>
        <taxon>Flavobacteriaceae</taxon>
        <taxon>Algibacter</taxon>
    </lineage>
</organism>
<gene>
    <name evidence="1" type="ORF">JCM19274_5006</name>
</gene>
<sequence>MQNHVHIIVSRKDVTNKHTLSPCSAFKESTTQLNGVKQKQGFNRDKFYNAAEKTFDKKFSYKRNFVESYKARNILNKDPPKRFLAMLAGLPTTEKQVAFNMLFKAGGVNVATIPTNKVQLAYKALMKLKRGVETAMSSGSIGI</sequence>
<evidence type="ECO:0000313" key="1">
    <source>
        <dbReference type="EMBL" id="GAL77293.1"/>
    </source>
</evidence>
<dbReference type="AlphaFoldDB" id="A0A090WM53"/>
<dbReference type="Proteomes" id="UP000029643">
    <property type="component" value="Unassembled WGS sequence"/>
</dbReference>
<name>A0A090WM53_9FLAO</name>
<evidence type="ECO:0000313" key="2">
    <source>
        <dbReference type="Proteomes" id="UP000029643"/>
    </source>
</evidence>
<protein>
    <submittedName>
        <fullName evidence="1">Mobilization protein B</fullName>
    </submittedName>
</protein>
<dbReference type="EMBL" id="BBNU01000001">
    <property type="protein sequence ID" value="GAL77293.1"/>
    <property type="molecule type" value="Genomic_DNA"/>
</dbReference>
<proteinExistence type="predicted"/>
<reference evidence="1" key="1">
    <citation type="journal article" date="2014" name="Genome Announc.">
        <title>Draft Genome Sequences of Marine Flavobacterium Algibacter lectus Strains SS8 and NR4.</title>
        <authorList>
            <person name="Takatani N."/>
            <person name="Nakanishi M."/>
            <person name="Meirelles P."/>
            <person name="Mino S."/>
            <person name="Suda W."/>
            <person name="Oshima K."/>
            <person name="Hattori M."/>
            <person name="Ohkuma M."/>
            <person name="Hosokawa M."/>
            <person name="Miyashita K."/>
            <person name="Thompson F.L."/>
            <person name="Niwa A."/>
            <person name="Sawabe T."/>
            <person name="Sawabe T."/>
        </authorList>
    </citation>
    <scope>NUCLEOTIDE SEQUENCE [LARGE SCALE GENOMIC DNA]</scope>
    <source>
        <strain evidence="1">JCM 19274</strain>
    </source>
</reference>
<comment type="caution">
    <text evidence="1">The sequence shown here is derived from an EMBL/GenBank/DDBJ whole genome shotgun (WGS) entry which is preliminary data.</text>
</comment>
<accession>A0A090WM53</accession>